<dbReference type="EMBL" id="SLWV01000011">
    <property type="protein sequence ID" value="TCO74827.1"/>
    <property type="molecule type" value="Genomic_DNA"/>
</dbReference>
<comment type="caution">
    <text evidence="1">The sequence shown here is derived from an EMBL/GenBank/DDBJ whole genome shotgun (WGS) entry which is preliminary data.</text>
</comment>
<evidence type="ECO:0000313" key="1">
    <source>
        <dbReference type="EMBL" id="TCO74827.1"/>
    </source>
</evidence>
<dbReference type="AlphaFoldDB" id="A0A4R2KQ72"/>
<dbReference type="OrthoDB" id="1754972at2"/>
<proteinExistence type="predicted"/>
<organism evidence="1 2">
    <name type="scientific">Marinisporobacter balticus</name>
    <dbReference type="NCBI Taxonomy" id="2018667"/>
    <lineage>
        <taxon>Bacteria</taxon>
        <taxon>Bacillati</taxon>
        <taxon>Bacillota</taxon>
        <taxon>Clostridia</taxon>
        <taxon>Peptostreptococcales</taxon>
        <taxon>Thermotaleaceae</taxon>
        <taxon>Marinisporobacter</taxon>
    </lineage>
</organism>
<gene>
    <name evidence="1" type="ORF">EV214_11190</name>
</gene>
<sequence>MKNKNGTNFSANDAENMIDATYNKDDYPIIEKTQNAYVMPLDMQRDVDEIDPSKFYEDTAATNHSLVKDFSTSHQNKKKNKK</sequence>
<accession>A0A4R2KQ72</accession>
<name>A0A4R2KQ72_9FIRM</name>
<keyword evidence="2" id="KW-1185">Reference proteome</keyword>
<evidence type="ECO:0000313" key="2">
    <source>
        <dbReference type="Proteomes" id="UP000294919"/>
    </source>
</evidence>
<dbReference type="RefSeq" id="WP_132245162.1">
    <property type="nucleotide sequence ID" value="NZ_SLWV01000011.1"/>
</dbReference>
<reference evidence="1 2" key="1">
    <citation type="submission" date="2019-03" db="EMBL/GenBank/DDBJ databases">
        <title>Genomic Encyclopedia of Type Strains, Phase IV (KMG-IV): sequencing the most valuable type-strain genomes for metagenomic binning, comparative biology and taxonomic classification.</title>
        <authorList>
            <person name="Goeker M."/>
        </authorList>
    </citation>
    <scope>NUCLEOTIDE SEQUENCE [LARGE SCALE GENOMIC DNA]</scope>
    <source>
        <strain evidence="1 2">DSM 102940</strain>
    </source>
</reference>
<protein>
    <submittedName>
        <fullName evidence="1">Uncharacterized protein</fullName>
    </submittedName>
</protein>
<dbReference type="Proteomes" id="UP000294919">
    <property type="component" value="Unassembled WGS sequence"/>
</dbReference>